<feature type="transmembrane region" description="Helical" evidence="11">
    <location>
        <begin position="101"/>
        <end position="121"/>
    </location>
</feature>
<keyword evidence="11" id="KW-0472">Membrane</keyword>
<dbReference type="InterPro" id="IPR003594">
    <property type="entry name" value="HATPase_dom"/>
</dbReference>
<evidence type="ECO:0000256" key="8">
    <source>
        <dbReference type="ARBA" id="ARBA00023012"/>
    </source>
</evidence>
<feature type="region of interest" description="Disordered" evidence="10">
    <location>
        <begin position="351"/>
        <end position="378"/>
    </location>
</feature>
<reference evidence="14 15" key="1">
    <citation type="submission" date="2024-09" db="EMBL/GenBank/DDBJ databases">
        <authorList>
            <person name="Lee S.D."/>
        </authorList>
    </citation>
    <scope>NUCLEOTIDE SEQUENCE [LARGE SCALE GENOMIC DNA]</scope>
    <source>
        <strain evidence="14 15">N1-3</strain>
    </source>
</reference>
<feature type="transmembrane region" description="Helical" evidence="11">
    <location>
        <begin position="75"/>
        <end position="94"/>
    </location>
</feature>
<feature type="domain" description="Signal transduction histidine kinase subgroup 3 dimerisation and phosphoacceptor" evidence="13">
    <location>
        <begin position="205"/>
        <end position="263"/>
    </location>
</feature>
<feature type="transmembrane region" description="Helical" evidence="11">
    <location>
        <begin position="42"/>
        <end position="69"/>
    </location>
</feature>
<keyword evidence="4" id="KW-0808">Transferase</keyword>
<protein>
    <recommendedName>
        <fullName evidence="2">histidine kinase</fullName>
        <ecNumber evidence="2">2.7.13.3</ecNumber>
    </recommendedName>
</protein>
<dbReference type="InterPro" id="IPR036890">
    <property type="entry name" value="HATPase_C_sf"/>
</dbReference>
<keyword evidence="7" id="KW-0067">ATP-binding</keyword>
<evidence type="ECO:0000256" key="10">
    <source>
        <dbReference type="SAM" id="MobiDB-lite"/>
    </source>
</evidence>
<feature type="coiled-coil region" evidence="9">
    <location>
        <begin position="168"/>
        <end position="195"/>
    </location>
</feature>
<keyword evidence="6 14" id="KW-0418">Kinase</keyword>
<dbReference type="InterPro" id="IPR050482">
    <property type="entry name" value="Sensor_HK_TwoCompSys"/>
</dbReference>
<name>A0ABV6XDG8_9ACTN</name>
<dbReference type="RefSeq" id="WP_380559779.1">
    <property type="nucleotide sequence ID" value="NZ_JBHEZY010000027.1"/>
</dbReference>
<keyword evidence="11" id="KW-1133">Transmembrane helix</keyword>
<gene>
    <name evidence="14" type="ORF">ACEZDB_36925</name>
</gene>
<dbReference type="PANTHER" id="PTHR24421:SF10">
    <property type="entry name" value="NITRATE_NITRITE SENSOR PROTEIN NARQ"/>
    <property type="match status" value="1"/>
</dbReference>
<evidence type="ECO:0000256" key="4">
    <source>
        <dbReference type="ARBA" id="ARBA00022679"/>
    </source>
</evidence>
<feature type="region of interest" description="Disordered" evidence="10">
    <location>
        <begin position="267"/>
        <end position="305"/>
    </location>
</feature>
<evidence type="ECO:0000256" key="3">
    <source>
        <dbReference type="ARBA" id="ARBA00022553"/>
    </source>
</evidence>
<dbReference type="Gene3D" id="1.20.5.1930">
    <property type="match status" value="1"/>
</dbReference>
<keyword evidence="5" id="KW-0547">Nucleotide-binding</keyword>
<evidence type="ECO:0000256" key="11">
    <source>
        <dbReference type="SAM" id="Phobius"/>
    </source>
</evidence>
<comment type="catalytic activity">
    <reaction evidence="1">
        <text>ATP + protein L-histidine = ADP + protein N-phospho-L-histidine.</text>
        <dbReference type="EC" id="2.7.13.3"/>
    </reaction>
</comment>
<evidence type="ECO:0000256" key="2">
    <source>
        <dbReference type="ARBA" id="ARBA00012438"/>
    </source>
</evidence>
<evidence type="ECO:0000256" key="6">
    <source>
        <dbReference type="ARBA" id="ARBA00022777"/>
    </source>
</evidence>
<evidence type="ECO:0000259" key="12">
    <source>
        <dbReference type="Pfam" id="PF02518"/>
    </source>
</evidence>
<comment type="caution">
    <text evidence="14">The sequence shown here is derived from an EMBL/GenBank/DDBJ whole genome shotgun (WGS) entry which is preliminary data.</text>
</comment>
<evidence type="ECO:0000256" key="5">
    <source>
        <dbReference type="ARBA" id="ARBA00022741"/>
    </source>
</evidence>
<dbReference type="InterPro" id="IPR011712">
    <property type="entry name" value="Sig_transdc_His_kin_sub3_dim/P"/>
</dbReference>
<dbReference type="Pfam" id="PF02518">
    <property type="entry name" value="HATPase_c"/>
    <property type="match status" value="1"/>
</dbReference>
<dbReference type="CDD" id="cd16917">
    <property type="entry name" value="HATPase_UhpB-NarQ-NarX-like"/>
    <property type="match status" value="1"/>
</dbReference>
<keyword evidence="8" id="KW-0902">Two-component regulatory system</keyword>
<dbReference type="Gene3D" id="3.30.565.10">
    <property type="entry name" value="Histidine kinase-like ATPase, C-terminal domain"/>
    <property type="match status" value="1"/>
</dbReference>
<evidence type="ECO:0000256" key="1">
    <source>
        <dbReference type="ARBA" id="ARBA00000085"/>
    </source>
</evidence>
<dbReference type="GO" id="GO:0016301">
    <property type="term" value="F:kinase activity"/>
    <property type="evidence" value="ECO:0007669"/>
    <property type="project" value="UniProtKB-KW"/>
</dbReference>
<keyword evidence="11" id="KW-0812">Transmembrane</keyword>
<accession>A0ABV6XDG8</accession>
<dbReference type="EC" id="2.7.13.3" evidence="2"/>
<dbReference type="SUPFAM" id="SSF55874">
    <property type="entry name" value="ATPase domain of HSP90 chaperone/DNA topoisomerase II/histidine kinase"/>
    <property type="match status" value="1"/>
</dbReference>
<dbReference type="Proteomes" id="UP001592530">
    <property type="component" value="Unassembled WGS sequence"/>
</dbReference>
<organism evidence="14 15">
    <name type="scientific">Streptacidiphilus alkalitolerans</name>
    <dbReference type="NCBI Taxonomy" id="3342712"/>
    <lineage>
        <taxon>Bacteria</taxon>
        <taxon>Bacillati</taxon>
        <taxon>Actinomycetota</taxon>
        <taxon>Actinomycetes</taxon>
        <taxon>Kitasatosporales</taxon>
        <taxon>Streptomycetaceae</taxon>
        <taxon>Streptacidiphilus</taxon>
    </lineage>
</organism>
<dbReference type="PANTHER" id="PTHR24421">
    <property type="entry name" value="NITRATE/NITRITE SENSOR PROTEIN NARX-RELATED"/>
    <property type="match status" value="1"/>
</dbReference>
<feature type="transmembrane region" description="Helical" evidence="11">
    <location>
        <begin position="141"/>
        <end position="166"/>
    </location>
</feature>
<keyword evidence="9" id="KW-0175">Coiled coil</keyword>
<proteinExistence type="predicted"/>
<sequence>MSARLWRYGPDLLLGLAVAGYGFSEANRFVVESTTSIHRVELAVVLTAASVALFRILPGAALGIAWVTALFQFTGGPPALMAQLSFGLVAYGAARHGDRTVLWLSGLSLPCGAVMAMLLILRRGIDLTSPLADLVRPLGALHLASLTLVGAALLAVVAVPWLIGLLQRVRIKAERDQAQAEARRLRAEIERTQAQEIAELRDGQARLARDVHDVVGHSLAVILVQAESAQFLPQTDTAAMRRTMENIAASARQSLREVREVLASTMDDGQHPAAAPTGSLDSLLDSVGTAGSPLRSTVQGRPRPLPPELEAVAFRVLQEMLTNALKHGRRGEPVLVERHWADTLRMEVRNTVADGPTGPDGARGPVDGKRHGSGINGMRRRLDAVGGRLDVRCAEEPDTGPVFTATAWMPLRAGGTV</sequence>
<dbReference type="EMBL" id="JBHEZY010000027">
    <property type="protein sequence ID" value="MFC1436232.1"/>
    <property type="molecule type" value="Genomic_DNA"/>
</dbReference>
<evidence type="ECO:0000313" key="15">
    <source>
        <dbReference type="Proteomes" id="UP001592530"/>
    </source>
</evidence>
<evidence type="ECO:0000256" key="7">
    <source>
        <dbReference type="ARBA" id="ARBA00022840"/>
    </source>
</evidence>
<evidence type="ECO:0000259" key="13">
    <source>
        <dbReference type="Pfam" id="PF07730"/>
    </source>
</evidence>
<evidence type="ECO:0000256" key="9">
    <source>
        <dbReference type="SAM" id="Coils"/>
    </source>
</evidence>
<dbReference type="Pfam" id="PF07730">
    <property type="entry name" value="HisKA_3"/>
    <property type="match status" value="1"/>
</dbReference>
<feature type="domain" description="Histidine kinase/HSP90-like ATPase" evidence="12">
    <location>
        <begin position="314"/>
        <end position="406"/>
    </location>
</feature>
<evidence type="ECO:0000313" key="14">
    <source>
        <dbReference type="EMBL" id="MFC1436232.1"/>
    </source>
</evidence>
<keyword evidence="3" id="KW-0597">Phosphoprotein</keyword>